<dbReference type="InterPro" id="IPR015988">
    <property type="entry name" value="STAT_TF_CC"/>
</dbReference>
<dbReference type="InterPro" id="IPR008967">
    <property type="entry name" value="p53-like_TF_DNA-bd_sf"/>
</dbReference>
<keyword evidence="5 13" id="KW-0597">Phosphoprotein</keyword>
<evidence type="ECO:0000256" key="1">
    <source>
        <dbReference type="ARBA" id="ARBA00004123"/>
    </source>
</evidence>
<dbReference type="PANTHER" id="PTHR11801">
    <property type="entry name" value="SIGNAL TRANSDUCER AND ACTIVATOR OF TRANSCRIPTION"/>
    <property type="match status" value="1"/>
</dbReference>
<dbReference type="EMBL" id="CATQJA010002657">
    <property type="protein sequence ID" value="CAJ0579541.1"/>
    <property type="molecule type" value="Genomic_DNA"/>
</dbReference>
<evidence type="ECO:0000256" key="11">
    <source>
        <dbReference type="ARBA" id="ARBA00023242"/>
    </source>
</evidence>
<comment type="similarity">
    <text evidence="3 13">Belongs to the transcription factor STAT family.</text>
</comment>
<dbReference type="Pfam" id="PF00017">
    <property type="entry name" value="SH2"/>
    <property type="match status" value="1"/>
</dbReference>
<evidence type="ECO:0000256" key="9">
    <source>
        <dbReference type="ARBA" id="ARBA00023159"/>
    </source>
</evidence>
<dbReference type="Gene3D" id="1.10.238.10">
    <property type="entry name" value="EF-hand"/>
    <property type="match status" value="1"/>
</dbReference>
<evidence type="ECO:0000259" key="15">
    <source>
        <dbReference type="PROSITE" id="PS50001"/>
    </source>
</evidence>
<keyword evidence="10 13" id="KW-0804">Transcription</keyword>
<evidence type="ECO:0000256" key="14">
    <source>
        <dbReference type="SAM" id="MobiDB-lite"/>
    </source>
</evidence>
<evidence type="ECO:0000313" key="17">
    <source>
        <dbReference type="Proteomes" id="UP001177023"/>
    </source>
</evidence>
<dbReference type="Gene3D" id="3.30.505.10">
    <property type="entry name" value="SH2 domain"/>
    <property type="match status" value="1"/>
</dbReference>
<dbReference type="Pfam" id="PF01017">
    <property type="entry name" value="STAT_alpha"/>
    <property type="match status" value="1"/>
</dbReference>
<name>A0AA36G8I2_9BILA</name>
<dbReference type="InterPro" id="IPR013801">
    <property type="entry name" value="STAT_TF_DNA-bd"/>
</dbReference>
<evidence type="ECO:0000256" key="2">
    <source>
        <dbReference type="ARBA" id="ARBA00004496"/>
    </source>
</evidence>
<dbReference type="CDD" id="cd09919">
    <property type="entry name" value="SH2_STAT_family"/>
    <property type="match status" value="1"/>
</dbReference>
<dbReference type="Pfam" id="PF21354">
    <property type="entry name" value="STAT_linker"/>
    <property type="match status" value="1"/>
</dbReference>
<evidence type="ECO:0000256" key="4">
    <source>
        <dbReference type="ARBA" id="ARBA00022490"/>
    </source>
</evidence>
<keyword evidence="7 13" id="KW-0805">Transcription regulation</keyword>
<keyword evidence="6 12" id="KW-0727">SH2 domain</keyword>
<dbReference type="GO" id="GO:0003677">
    <property type="term" value="F:DNA binding"/>
    <property type="evidence" value="ECO:0007669"/>
    <property type="project" value="UniProtKB-KW"/>
</dbReference>
<organism evidence="16 17">
    <name type="scientific">Mesorhabditis spiculigera</name>
    <dbReference type="NCBI Taxonomy" id="96644"/>
    <lineage>
        <taxon>Eukaryota</taxon>
        <taxon>Metazoa</taxon>
        <taxon>Ecdysozoa</taxon>
        <taxon>Nematoda</taxon>
        <taxon>Chromadorea</taxon>
        <taxon>Rhabditida</taxon>
        <taxon>Rhabditina</taxon>
        <taxon>Rhabditomorpha</taxon>
        <taxon>Rhabditoidea</taxon>
        <taxon>Rhabditidae</taxon>
        <taxon>Mesorhabditinae</taxon>
        <taxon>Mesorhabditis</taxon>
    </lineage>
</organism>
<dbReference type="GO" id="GO:0007165">
    <property type="term" value="P:signal transduction"/>
    <property type="evidence" value="ECO:0007669"/>
    <property type="project" value="InterPro"/>
</dbReference>
<evidence type="ECO:0000256" key="5">
    <source>
        <dbReference type="ARBA" id="ARBA00022553"/>
    </source>
</evidence>
<protein>
    <recommendedName>
        <fullName evidence="13">Signal transducer and activator of transcription</fullName>
    </recommendedName>
</protein>
<dbReference type="InterPro" id="IPR048988">
    <property type="entry name" value="STAT_linker"/>
</dbReference>
<keyword evidence="4 13" id="KW-0963">Cytoplasm</keyword>
<dbReference type="InterPro" id="IPR000980">
    <property type="entry name" value="SH2"/>
</dbReference>
<gene>
    <name evidence="16" type="ORF">MSPICULIGERA_LOCUS17755</name>
</gene>
<dbReference type="Gene3D" id="2.60.40.630">
    <property type="entry name" value="STAT transcription factor, DNA-binding domain"/>
    <property type="match status" value="1"/>
</dbReference>
<feature type="domain" description="SH2" evidence="15">
    <location>
        <begin position="523"/>
        <end position="616"/>
    </location>
</feature>
<dbReference type="SUPFAM" id="SSF49417">
    <property type="entry name" value="p53-like transcription factors"/>
    <property type="match status" value="1"/>
</dbReference>
<dbReference type="GO" id="GO:0005634">
    <property type="term" value="C:nucleus"/>
    <property type="evidence" value="ECO:0007669"/>
    <property type="project" value="UniProtKB-SubCell"/>
</dbReference>
<feature type="non-terminal residue" evidence="16">
    <location>
        <position position="1"/>
    </location>
</feature>
<dbReference type="SUPFAM" id="SSF55550">
    <property type="entry name" value="SH2 domain"/>
    <property type="match status" value="1"/>
</dbReference>
<evidence type="ECO:0000256" key="3">
    <source>
        <dbReference type="ARBA" id="ARBA00005586"/>
    </source>
</evidence>
<dbReference type="InterPro" id="IPR001217">
    <property type="entry name" value="STAT"/>
</dbReference>
<dbReference type="InterPro" id="IPR012345">
    <property type="entry name" value="STAT_TF_DNA-bd_N"/>
</dbReference>
<evidence type="ECO:0000256" key="7">
    <source>
        <dbReference type="ARBA" id="ARBA00023015"/>
    </source>
</evidence>
<evidence type="ECO:0000256" key="6">
    <source>
        <dbReference type="ARBA" id="ARBA00022999"/>
    </source>
</evidence>
<reference evidence="16" key="1">
    <citation type="submission" date="2023-06" db="EMBL/GenBank/DDBJ databases">
        <authorList>
            <person name="Delattre M."/>
        </authorList>
    </citation>
    <scope>NUCLEOTIDE SEQUENCE</scope>
    <source>
        <strain evidence="16">AF72</strain>
    </source>
</reference>
<dbReference type="PROSITE" id="PS50001">
    <property type="entry name" value="SH2"/>
    <property type="match status" value="1"/>
</dbReference>
<evidence type="ECO:0000256" key="12">
    <source>
        <dbReference type="PROSITE-ProRule" id="PRU00191"/>
    </source>
</evidence>
<feature type="region of interest" description="Disordered" evidence="14">
    <location>
        <begin position="648"/>
        <end position="670"/>
    </location>
</feature>
<proteinExistence type="inferred from homology"/>
<dbReference type="Pfam" id="PF02864">
    <property type="entry name" value="STAT_bind"/>
    <property type="match status" value="1"/>
</dbReference>
<evidence type="ECO:0000313" key="16">
    <source>
        <dbReference type="EMBL" id="CAJ0579541.1"/>
    </source>
</evidence>
<dbReference type="Gene3D" id="1.20.1050.20">
    <property type="entry name" value="STAT transcription factor, all-alpha domain"/>
    <property type="match status" value="1"/>
</dbReference>
<dbReference type="AlphaFoldDB" id="A0AA36G8I2"/>
<dbReference type="CDD" id="cd14801">
    <property type="entry name" value="STAT_DBD"/>
    <property type="match status" value="1"/>
</dbReference>
<keyword evidence="11 13" id="KW-0539">Nucleus</keyword>
<dbReference type="FunFam" id="1.10.238.10:FF:000493">
    <property type="entry name" value="Signal transducer and activator of transcription"/>
    <property type="match status" value="1"/>
</dbReference>
<dbReference type="GO" id="GO:0003700">
    <property type="term" value="F:DNA-binding transcription factor activity"/>
    <property type="evidence" value="ECO:0007669"/>
    <property type="project" value="InterPro"/>
</dbReference>
<comment type="subcellular location">
    <subcellularLocation>
        <location evidence="2 13">Cytoplasm</location>
    </subcellularLocation>
    <subcellularLocation>
        <location evidence="1 13">Nucleus</location>
    </subcellularLocation>
</comment>
<sequence>MSPQPLHGSPKMMYDARQQFATNIPLPVSQNMTYIDCCPNPDEIWARPWDQMLASGSGVNCPEDLRTAISQAVKDAQQLWEENRDLQGRFVNDIGELQRIQMAIRQLENDPNNSQLAQARQSLTDMQRRASQVYEMLANKRGELTNRLNNGMSCVAMLQNYLISERLFSWKNQQKLAQVGFPFENRDTCLDEIQKEFEFLAEQTWQLRTFACYQLDFVKSLNDNNSVLCGQNLSAITDQLSKLLCMLVSQSFVVTVQPDPVLKTQHKFVTEVRLLIGDSLGIRQNLVNTNVTVKIIAEEDAKLLSNAQLSEKDIKTVGSISNDFEKMMMDEKGHMAAKFNNSKLTRIAHRKQPPRSAADQRNNPVCAATDQKYALLFHISPFQLGNLGKFDVWTMSLPLMVTVHGSQDCDAQGAILWQRAFNSVNRAQGACDIQHVAWQDLAEVLKHKFVLFTGSRRTLSDSDLNYLYEKFYVPNSQDNKPLTFGRFAKERLRDDVNFSFWEWLFSIMQLIKQKLLKFWDEGWCIGFISKQDASEAMHSSPEPTFLLRFSDTQTGAVSIGFVCEGVPFHLAPFSIKDLEQLSLAQRIVSCPQLKDIRCMYGKNGNADKEEILKYFETEERNKQGSDSPTGYILSEIIMVAKPASGRFSSSFGNDSPSPLSTNSRLDWSPGEVIQPMNSMDIGDYPMGGFDGNVEALLGGGFTARLPDQPLQPVDFSLFDNFQHQQNFTNQQPYHYNDQHHPQQQQPYQ</sequence>
<dbReference type="InterPro" id="IPR036860">
    <property type="entry name" value="SH2_dom_sf"/>
</dbReference>
<keyword evidence="17" id="KW-1185">Reference proteome</keyword>
<evidence type="ECO:0000256" key="8">
    <source>
        <dbReference type="ARBA" id="ARBA00023125"/>
    </source>
</evidence>
<keyword evidence="8 13" id="KW-0238">DNA-binding</keyword>
<feature type="compositionally biased region" description="Polar residues" evidence="14">
    <location>
        <begin position="648"/>
        <end position="665"/>
    </location>
</feature>
<comment type="caution">
    <text evidence="16">The sequence shown here is derived from an EMBL/GenBank/DDBJ whole genome shotgun (WGS) entry which is preliminary data.</text>
</comment>
<evidence type="ECO:0000256" key="10">
    <source>
        <dbReference type="ARBA" id="ARBA00023163"/>
    </source>
</evidence>
<evidence type="ECO:0000256" key="13">
    <source>
        <dbReference type="RuleBase" id="RU046415"/>
    </source>
</evidence>
<keyword evidence="9 13" id="KW-0010">Activator</keyword>
<dbReference type="GO" id="GO:0005737">
    <property type="term" value="C:cytoplasm"/>
    <property type="evidence" value="ECO:0007669"/>
    <property type="project" value="UniProtKB-SubCell"/>
</dbReference>
<dbReference type="Proteomes" id="UP001177023">
    <property type="component" value="Unassembled WGS sequence"/>
</dbReference>
<dbReference type="SUPFAM" id="SSF47655">
    <property type="entry name" value="STAT"/>
    <property type="match status" value="1"/>
</dbReference>
<dbReference type="InterPro" id="IPR013800">
    <property type="entry name" value="STAT_TF_alpha"/>
</dbReference>
<accession>A0AA36G8I2</accession>